<comment type="caution">
    <text evidence="3">The sequence shown here is derived from an EMBL/GenBank/DDBJ whole genome shotgun (WGS) entry which is preliminary data.</text>
</comment>
<dbReference type="GO" id="GO:0016747">
    <property type="term" value="F:acyltransferase activity, transferring groups other than amino-acyl groups"/>
    <property type="evidence" value="ECO:0007669"/>
    <property type="project" value="InterPro"/>
</dbReference>
<keyword evidence="1" id="KW-0472">Membrane</keyword>
<evidence type="ECO:0000259" key="2">
    <source>
        <dbReference type="Pfam" id="PF01757"/>
    </source>
</evidence>
<reference evidence="3" key="1">
    <citation type="submission" date="2022-11" db="EMBL/GenBank/DDBJ databases">
        <title>Genomic repertoires linked with pathogenic potency of arthritogenic Prevotella copri isolated from the gut of rheumatoid arthritis patients.</title>
        <authorList>
            <person name="Nii T."/>
            <person name="Maeda Y."/>
            <person name="Motooka D."/>
            <person name="Naito M."/>
            <person name="Matsumoto Y."/>
            <person name="Ogawa T."/>
            <person name="Oguro-Igashira E."/>
            <person name="Kishikawa T."/>
            <person name="Yamashita M."/>
            <person name="Koizumi S."/>
            <person name="Kurakawa T."/>
            <person name="Okumura R."/>
            <person name="Kayama H."/>
            <person name="Murakami M."/>
            <person name="Sakaguchi T."/>
            <person name="Das B."/>
            <person name="Nakamura S."/>
            <person name="Okada Y."/>
            <person name="Kumanogoh A."/>
            <person name="Takeda K."/>
        </authorList>
    </citation>
    <scope>NUCLEOTIDE SEQUENCE</scope>
    <source>
        <strain evidence="3">RA-N001-16</strain>
    </source>
</reference>
<dbReference type="AlphaFoldDB" id="A0AAW5URZ4"/>
<name>A0AAW5URZ4_9BACT</name>
<evidence type="ECO:0000313" key="4">
    <source>
        <dbReference type="Proteomes" id="UP001209476"/>
    </source>
</evidence>
<feature type="transmembrane region" description="Helical" evidence="1">
    <location>
        <begin position="12"/>
        <end position="28"/>
    </location>
</feature>
<proteinExistence type="predicted"/>
<dbReference type="RefSeq" id="WP_264910776.1">
    <property type="nucleotide sequence ID" value="NZ_JAPDUL010000001.1"/>
</dbReference>
<evidence type="ECO:0000256" key="1">
    <source>
        <dbReference type="SAM" id="Phobius"/>
    </source>
</evidence>
<dbReference type="InterPro" id="IPR002656">
    <property type="entry name" value="Acyl_transf_3_dom"/>
</dbReference>
<gene>
    <name evidence="3" type="ORF">ONS98_01390</name>
</gene>
<accession>A0AAW5URZ4</accession>
<keyword evidence="3" id="KW-0808">Transferase</keyword>
<dbReference type="Pfam" id="PF01757">
    <property type="entry name" value="Acyl_transf_3"/>
    <property type="match status" value="1"/>
</dbReference>
<keyword evidence="1" id="KW-1133">Transmembrane helix</keyword>
<evidence type="ECO:0000313" key="3">
    <source>
        <dbReference type="EMBL" id="MCW4163898.1"/>
    </source>
</evidence>
<dbReference type="EMBL" id="JAPDUM010000001">
    <property type="protein sequence ID" value="MCW4163898.1"/>
    <property type="molecule type" value="Genomic_DNA"/>
</dbReference>
<organism evidence="3 4">
    <name type="scientific">Segatella copri</name>
    <dbReference type="NCBI Taxonomy" id="165179"/>
    <lineage>
        <taxon>Bacteria</taxon>
        <taxon>Pseudomonadati</taxon>
        <taxon>Bacteroidota</taxon>
        <taxon>Bacteroidia</taxon>
        <taxon>Bacteroidales</taxon>
        <taxon>Prevotellaceae</taxon>
        <taxon>Segatella</taxon>
    </lineage>
</organism>
<feature type="transmembrane region" description="Helical" evidence="1">
    <location>
        <begin position="40"/>
        <end position="60"/>
    </location>
</feature>
<sequence length="100" mass="11554">MTRQETTYLKGWAVLFMMFLHFGCGFVMPEYQYSWCGNDYAGAFQICVPIFLFLSGYGLMAGSMNKGFAVFDSFKKQVKRCFKLLKHYWVVITPFVALAL</sequence>
<keyword evidence="1" id="KW-0812">Transmembrane</keyword>
<feature type="domain" description="Acyltransferase 3" evidence="2">
    <location>
        <begin position="8"/>
        <end position="96"/>
    </location>
</feature>
<feature type="transmembrane region" description="Helical" evidence="1">
    <location>
        <begin position="81"/>
        <end position="99"/>
    </location>
</feature>
<protein>
    <submittedName>
        <fullName evidence="3">Acyltransferase family protein</fullName>
    </submittedName>
</protein>
<dbReference type="Proteomes" id="UP001209476">
    <property type="component" value="Unassembled WGS sequence"/>
</dbReference>
<keyword evidence="3" id="KW-0012">Acyltransferase</keyword>